<dbReference type="AlphaFoldDB" id="A0A1I7Z3X8"/>
<name>A0A1I7Z3X8_9BILA</name>
<evidence type="ECO:0000313" key="1">
    <source>
        <dbReference type="Proteomes" id="UP000095287"/>
    </source>
</evidence>
<reference evidence="2" key="1">
    <citation type="submission" date="2016-11" db="UniProtKB">
        <authorList>
            <consortium name="WormBaseParasite"/>
        </authorList>
    </citation>
    <scope>IDENTIFICATION</scope>
</reference>
<protein>
    <submittedName>
        <fullName evidence="2">Uncharacterized protein</fullName>
    </submittedName>
</protein>
<sequence>MTAFNIHCELRSRLYHFITSSLSSTPELFGRFGSEATAEGSCEKTAVAMMKRRKTTAKRRILTVDGRVALRLYVLSSDVRCLAVNPRPPDLMNNTVENYGCEIRIRLHCCDGNHRRSCEYRGVTERVRE</sequence>
<keyword evidence="1" id="KW-1185">Reference proteome</keyword>
<organism evidence="1 2">
    <name type="scientific">Steinernema glaseri</name>
    <dbReference type="NCBI Taxonomy" id="37863"/>
    <lineage>
        <taxon>Eukaryota</taxon>
        <taxon>Metazoa</taxon>
        <taxon>Ecdysozoa</taxon>
        <taxon>Nematoda</taxon>
        <taxon>Chromadorea</taxon>
        <taxon>Rhabditida</taxon>
        <taxon>Tylenchina</taxon>
        <taxon>Panagrolaimomorpha</taxon>
        <taxon>Strongyloidoidea</taxon>
        <taxon>Steinernematidae</taxon>
        <taxon>Steinernema</taxon>
    </lineage>
</organism>
<evidence type="ECO:0000313" key="2">
    <source>
        <dbReference type="WBParaSite" id="L893_g22519.t1"/>
    </source>
</evidence>
<dbReference type="Proteomes" id="UP000095287">
    <property type="component" value="Unplaced"/>
</dbReference>
<proteinExistence type="predicted"/>
<accession>A0A1I7Z3X8</accession>
<dbReference type="WBParaSite" id="L893_g22519.t1">
    <property type="protein sequence ID" value="L893_g22519.t1"/>
    <property type="gene ID" value="L893_g22519"/>
</dbReference>